<reference evidence="7" key="1">
    <citation type="submission" date="2013-04" db="EMBL/GenBank/DDBJ databases">
        <title>The Genome Sequence of Fonticula alba ATCC 38817.</title>
        <authorList>
            <consortium name="The Broad Institute Genomics Platform"/>
            <person name="Russ C."/>
            <person name="Cuomo C."/>
            <person name="Burger G."/>
            <person name="Gray M.W."/>
            <person name="Holland P.W.H."/>
            <person name="King N."/>
            <person name="Lang F.B.F."/>
            <person name="Roger A.J."/>
            <person name="Ruiz-Trillo I."/>
            <person name="Brown M."/>
            <person name="Walker B."/>
            <person name="Young S."/>
            <person name="Zeng Q."/>
            <person name="Gargeya S."/>
            <person name="Fitzgerald M."/>
            <person name="Haas B."/>
            <person name="Abouelleil A."/>
            <person name="Allen A.W."/>
            <person name="Alvarado L."/>
            <person name="Arachchi H.M."/>
            <person name="Berlin A.M."/>
            <person name="Chapman S.B."/>
            <person name="Gainer-Dewar J."/>
            <person name="Goldberg J."/>
            <person name="Griggs A."/>
            <person name="Gujja S."/>
            <person name="Hansen M."/>
            <person name="Howarth C."/>
            <person name="Imamovic A."/>
            <person name="Ireland A."/>
            <person name="Larimer J."/>
            <person name="McCowan C."/>
            <person name="Murphy C."/>
            <person name="Pearson M."/>
            <person name="Poon T.W."/>
            <person name="Priest M."/>
            <person name="Roberts A."/>
            <person name="Saif S."/>
            <person name="Shea T."/>
            <person name="Sisk P."/>
            <person name="Sykes S."/>
            <person name="Wortman J."/>
            <person name="Nusbaum C."/>
            <person name="Birren B."/>
        </authorList>
    </citation>
    <scope>NUCLEOTIDE SEQUENCE [LARGE SCALE GENOMIC DNA]</scope>
    <source>
        <strain evidence="7">ATCC 38817</strain>
    </source>
</reference>
<keyword evidence="4" id="KW-0472">Membrane</keyword>
<name>A0A058ZFX8_FONAL</name>
<dbReference type="GeneID" id="20525531"/>
<evidence type="ECO:0000256" key="5">
    <source>
        <dbReference type="SAM" id="MobiDB-lite"/>
    </source>
</evidence>
<feature type="compositionally biased region" description="Low complexity" evidence="5">
    <location>
        <begin position="284"/>
        <end position="308"/>
    </location>
</feature>
<keyword evidence="6" id="KW-0732">Signal</keyword>
<evidence type="ECO:0000256" key="6">
    <source>
        <dbReference type="SAM" id="SignalP"/>
    </source>
</evidence>
<comment type="subcellular location">
    <subcellularLocation>
        <location evidence="1">Membrane</location>
    </subcellularLocation>
</comment>
<dbReference type="Proteomes" id="UP000030693">
    <property type="component" value="Unassembled WGS sequence"/>
</dbReference>
<dbReference type="InterPro" id="IPR051008">
    <property type="entry name" value="Telomere_Capping_Maintenance"/>
</dbReference>
<dbReference type="GO" id="GO:0008081">
    <property type="term" value="F:phosphoric diester hydrolase activity"/>
    <property type="evidence" value="ECO:0007669"/>
    <property type="project" value="InterPro"/>
</dbReference>
<proteinExistence type="predicted"/>
<dbReference type="Gene3D" id="3.20.20.190">
    <property type="entry name" value="Phosphatidylinositol (PI) phosphodiesterase"/>
    <property type="match status" value="1"/>
</dbReference>
<evidence type="ECO:0000256" key="3">
    <source>
        <dbReference type="ARBA" id="ARBA00022989"/>
    </source>
</evidence>
<dbReference type="OrthoDB" id="7984201at2759"/>
<feature type="signal peptide" evidence="6">
    <location>
        <begin position="1"/>
        <end position="21"/>
    </location>
</feature>
<feature type="chain" id="PRO_5001566910" description="C-type lectin domain-containing protein" evidence="6">
    <location>
        <begin position="22"/>
        <end position="816"/>
    </location>
</feature>
<organism evidence="7">
    <name type="scientific">Fonticula alba</name>
    <name type="common">Slime mold</name>
    <dbReference type="NCBI Taxonomy" id="691883"/>
    <lineage>
        <taxon>Eukaryota</taxon>
        <taxon>Rotosphaerida</taxon>
        <taxon>Fonticulaceae</taxon>
        <taxon>Fonticula</taxon>
    </lineage>
</organism>
<evidence type="ECO:0000313" key="8">
    <source>
        <dbReference type="Proteomes" id="UP000030693"/>
    </source>
</evidence>
<sequence>MRVVLPLIGLALCALAASGHGMAVHRQPAAAGATTPLLRAAFSPQAARPGGSDIVRSRTLADREHGPVQCDAHEQCNGDFCAEVCVPGTVTIDQWSSYALRTQRKLQWDRPFSLKELPTSHNSAITRAYGFGVEEEGLHKVLMPYYGEEKSHVTIANQRYSVIDQLKMGFRHLEIDVYYRHGDFRICHWDHCPRDFLYMLNRAAKKSGRYPLNWDPERLGCDKDKPLLETVLKNDVAGFFDSESPRPWPDPEHPDKPGHDDDQDPDEGDDRPGEVAGRRPPGHRQAQQAALAAATAPGLRPARRPASAKGLGLDPTPPPTFPAEPDIVVLFMDLRSMRRRQLARRLVAMIESIFTRGAIYTPEDHLNFLRERVGGTVAALCFAEYDVARMADRLAVDTAGRAIITAGPAPGRPAMHPLTTEQRAFCSDLWPTSRQLAAMGKRLVLEAMPYLGITTTLSELMFIPPLWFGNQFTPRHFRPWPHCRLGWRDPTTSHSQTRALDGSIVLGPAFFWDSRQQYPPSLIREMAQCSVTRQALDQVHPRVTTEALVWSWDLNQPSDVHFNKTATAGGVRPGAGRRVPLCTAMNTAGRWTREPCDTPLRGACMRVDLIPDQPDFVIPVAHILGAGNTRLDAAVRGPSELRLRQQLHSLFGALAPELAIHSEEGGTIGRPKRHAAAARAGTAARRHHQPEEGEMHILPWPQDDLPSVDRVPGLRSGIIPAASPPGPVTSAHGSSDRPVWVLTSAEGDYESARLACPEGYSFWRPSVGWENASLADLAAGNQVWLNFDPLDESVPAPPPGPTIVQPPQHWKAGQAW</sequence>
<dbReference type="SUPFAM" id="SSF51695">
    <property type="entry name" value="PLC-like phosphodiesterases"/>
    <property type="match status" value="1"/>
</dbReference>
<dbReference type="EMBL" id="KB932201">
    <property type="protein sequence ID" value="KCV73264.1"/>
    <property type="molecule type" value="Genomic_DNA"/>
</dbReference>
<evidence type="ECO:0000313" key="7">
    <source>
        <dbReference type="EMBL" id="KCV73264.1"/>
    </source>
</evidence>
<evidence type="ECO:0000256" key="1">
    <source>
        <dbReference type="ARBA" id="ARBA00004370"/>
    </source>
</evidence>
<gene>
    <name evidence="7" type="ORF">H696_00806</name>
</gene>
<dbReference type="STRING" id="691883.A0A058ZFX8"/>
<dbReference type="GO" id="GO:0016020">
    <property type="term" value="C:membrane"/>
    <property type="evidence" value="ECO:0007669"/>
    <property type="project" value="UniProtKB-SubCell"/>
</dbReference>
<protein>
    <recommendedName>
        <fullName evidence="9">C-type lectin domain-containing protein</fullName>
    </recommendedName>
</protein>
<dbReference type="PANTHER" id="PTHR35518:SF2">
    <property type="entry name" value="MAINTENANCE OF TELOMERE CAPPING PROTEIN 6"/>
    <property type="match status" value="1"/>
</dbReference>
<keyword evidence="2" id="KW-0812">Transmembrane</keyword>
<feature type="region of interest" description="Disordered" evidence="5">
    <location>
        <begin position="239"/>
        <end position="320"/>
    </location>
</feature>
<feature type="compositionally biased region" description="Basic and acidic residues" evidence="5">
    <location>
        <begin position="249"/>
        <end position="260"/>
    </location>
</feature>
<dbReference type="RefSeq" id="XP_009492965.1">
    <property type="nucleotide sequence ID" value="XM_009494690.1"/>
</dbReference>
<keyword evidence="8" id="KW-1185">Reference proteome</keyword>
<dbReference type="GO" id="GO:0006629">
    <property type="term" value="P:lipid metabolic process"/>
    <property type="evidence" value="ECO:0007669"/>
    <property type="project" value="InterPro"/>
</dbReference>
<dbReference type="eggNOG" id="ENOG502QRWP">
    <property type="taxonomic scope" value="Eukaryota"/>
</dbReference>
<evidence type="ECO:0000256" key="4">
    <source>
        <dbReference type="ARBA" id="ARBA00023136"/>
    </source>
</evidence>
<dbReference type="InterPro" id="IPR017946">
    <property type="entry name" value="PLC-like_Pdiesterase_TIM-brl"/>
</dbReference>
<accession>A0A058ZFX8</accession>
<dbReference type="AlphaFoldDB" id="A0A058ZFX8"/>
<keyword evidence="3" id="KW-1133">Transmembrane helix</keyword>
<dbReference type="PANTHER" id="PTHR35518">
    <property type="entry name" value="MAINTENANCE OF TELOMOERE CAPPING"/>
    <property type="match status" value="1"/>
</dbReference>
<evidence type="ECO:0000256" key="2">
    <source>
        <dbReference type="ARBA" id="ARBA00022692"/>
    </source>
</evidence>
<evidence type="ECO:0008006" key="9">
    <source>
        <dbReference type="Google" id="ProtNLM"/>
    </source>
</evidence>